<gene>
    <name evidence="2" type="ORF">HMPREF1983_00255</name>
</gene>
<dbReference type="AlphaFoldDB" id="U2QVB1"/>
<dbReference type="EMBL" id="AWVP01000016">
    <property type="protein sequence ID" value="ERK60154.1"/>
    <property type="molecule type" value="Genomic_DNA"/>
</dbReference>
<dbReference type="RefSeq" id="WP_021752579.1">
    <property type="nucleotide sequence ID" value="NZ_KI271813.1"/>
</dbReference>
<dbReference type="PATRIC" id="fig|1321820.3.peg.250"/>
<name>U2QVB1_9BACL</name>
<organism evidence="2 3">
    <name type="scientific">Gemella bergeri ATCC 700627</name>
    <dbReference type="NCBI Taxonomy" id="1321820"/>
    <lineage>
        <taxon>Bacteria</taxon>
        <taxon>Bacillati</taxon>
        <taxon>Bacillota</taxon>
        <taxon>Bacilli</taxon>
        <taxon>Bacillales</taxon>
        <taxon>Gemellaceae</taxon>
        <taxon>Gemella</taxon>
    </lineage>
</organism>
<dbReference type="Gene3D" id="3.30.1330.30">
    <property type="match status" value="1"/>
</dbReference>
<dbReference type="eggNOG" id="COG1358">
    <property type="taxonomic scope" value="Bacteria"/>
</dbReference>
<dbReference type="GO" id="GO:0005840">
    <property type="term" value="C:ribosome"/>
    <property type="evidence" value="ECO:0007669"/>
    <property type="project" value="UniProtKB-KW"/>
</dbReference>
<proteinExistence type="predicted"/>
<evidence type="ECO:0000313" key="2">
    <source>
        <dbReference type="EMBL" id="ERK60154.1"/>
    </source>
</evidence>
<dbReference type="Pfam" id="PF01248">
    <property type="entry name" value="Ribosomal_L7Ae"/>
    <property type="match status" value="1"/>
</dbReference>
<dbReference type="HOGENOM" id="CLU_157804_5_0_9"/>
<dbReference type="Proteomes" id="UP000016637">
    <property type="component" value="Unassembled WGS sequence"/>
</dbReference>
<keyword evidence="2" id="KW-0687">Ribonucleoprotein</keyword>
<accession>U2QVB1</accession>
<feature type="domain" description="Ribosomal protein eL8/eL30/eS12/Gadd45" evidence="1">
    <location>
        <begin position="3"/>
        <end position="92"/>
    </location>
</feature>
<dbReference type="SUPFAM" id="SSF55315">
    <property type="entry name" value="L30e-like"/>
    <property type="match status" value="1"/>
</dbReference>
<comment type="caution">
    <text evidence="2">The sequence shown here is derived from an EMBL/GenBank/DDBJ whole genome shotgun (WGS) entry which is preliminary data.</text>
</comment>
<sequence length="103" mass="11512">MNKVFNLLGLMQRAGKLVTGEDLIVKNLKNKKIKLLIIAKDCGANTKKKLEDKSNFYKIENVTFSTVEQISAAIGRDNRVAVGITDDGFIKKFKQLLKEGGRQ</sequence>
<evidence type="ECO:0000313" key="3">
    <source>
        <dbReference type="Proteomes" id="UP000016637"/>
    </source>
</evidence>
<reference evidence="2 3" key="1">
    <citation type="submission" date="2013-08" db="EMBL/GenBank/DDBJ databases">
        <authorList>
            <person name="Weinstock G."/>
            <person name="Sodergren E."/>
            <person name="Wylie T."/>
            <person name="Fulton L."/>
            <person name="Fulton R."/>
            <person name="Fronick C."/>
            <person name="O'Laughlin M."/>
            <person name="Godfrey J."/>
            <person name="Miner T."/>
            <person name="Herter B."/>
            <person name="Appelbaum E."/>
            <person name="Cordes M."/>
            <person name="Lek S."/>
            <person name="Wollam A."/>
            <person name="Pepin K.H."/>
            <person name="Palsikar V.B."/>
            <person name="Mitreva M."/>
            <person name="Wilson R.K."/>
        </authorList>
    </citation>
    <scope>NUCLEOTIDE SEQUENCE [LARGE SCALE GENOMIC DNA]</scope>
    <source>
        <strain evidence="2 3">ATCC 700627</strain>
    </source>
</reference>
<keyword evidence="3" id="KW-1185">Reference proteome</keyword>
<evidence type="ECO:0000259" key="1">
    <source>
        <dbReference type="Pfam" id="PF01248"/>
    </source>
</evidence>
<dbReference type="InterPro" id="IPR029064">
    <property type="entry name" value="Ribosomal_eL30-like_sf"/>
</dbReference>
<keyword evidence="2" id="KW-0689">Ribosomal protein</keyword>
<protein>
    <submittedName>
        <fullName evidence="2">Ribosomal protein L7Ae</fullName>
    </submittedName>
</protein>
<dbReference type="InterPro" id="IPR004038">
    <property type="entry name" value="Ribosomal_eL8/eL30/eS12/Gad45"/>
</dbReference>